<dbReference type="PROSITE" id="PS00922">
    <property type="entry name" value="TRANSGLYCOSYLASE"/>
    <property type="match status" value="1"/>
</dbReference>
<evidence type="ECO:0000256" key="3">
    <source>
        <dbReference type="SAM" id="SignalP"/>
    </source>
</evidence>
<feature type="signal peptide" evidence="3">
    <location>
        <begin position="1"/>
        <end position="20"/>
    </location>
</feature>
<dbReference type="GO" id="GO:0016020">
    <property type="term" value="C:membrane"/>
    <property type="evidence" value="ECO:0007669"/>
    <property type="project" value="InterPro"/>
</dbReference>
<dbReference type="InterPro" id="IPR023346">
    <property type="entry name" value="Lysozyme-like_dom_sf"/>
</dbReference>
<keyword evidence="3" id="KW-0732">Signal</keyword>
<dbReference type="Pfam" id="PF01464">
    <property type="entry name" value="SLT"/>
    <property type="match status" value="1"/>
</dbReference>
<sequence>MKVVVTIALLLLAFPGLGLTASTKTSDDGSLILAGLDDRPGRTSKESLSVLLAKEIEVFIFRRHTRVWSRSAGLPAAQVPKPELESYIQKYASLHGVDPSLVRAVMRHESGFNPRAVSPKGAQGLMQLMPGTADLMGVANPFDPEQNIAGGVGYLRYCLDRFNNDVALALAAYNAGPERVAKTGGIPPIPETQTYVQNVLSTYTGKTPPTASAKGAHFLTPGTGKNSKILKGSASANSGKSESSEEGKPRRRGPRIIEVRYPSKR</sequence>
<accession>A0A7C3SKC8</accession>
<dbReference type="EMBL" id="DTHB01000040">
    <property type="protein sequence ID" value="HGB14525.1"/>
    <property type="molecule type" value="Genomic_DNA"/>
</dbReference>
<feature type="region of interest" description="Disordered" evidence="2">
    <location>
        <begin position="207"/>
        <end position="265"/>
    </location>
</feature>
<dbReference type="AlphaFoldDB" id="A0A7C3SKC8"/>
<gene>
    <name evidence="5" type="ORF">ENV62_04715</name>
</gene>
<evidence type="ECO:0000256" key="1">
    <source>
        <dbReference type="ARBA" id="ARBA00007734"/>
    </source>
</evidence>
<feature type="domain" description="Transglycosylase SLT" evidence="4">
    <location>
        <begin position="87"/>
        <end position="185"/>
    </location>
</feature>
<dbReference type="Gene3D" id="1.10.530.10">
    <property type="match status" value="1"/>
</dbReference>
<feature type="chain" id="PRO_5028108641" evidence="3">
    <location>
        <begin position="21"/>
        <end position="265"/>
    </location>
</feature>
<protein>
    <submittedName>
        <fullName evidence="5">Lytic transglycosylase domain-containing protein</fullName>
    </submittedName>
</protein>
<dbReference type="GO" id="GO:0000270">
    <property type="term" value="P:peptidoglycan metabolic process"/>
    <property type="evidence" value="ECO:0007669"/>
    <property type="project" value="InterPro"/>
</dbReference>
<dbReference type="PANTHER" id="PTHR37423:SF2">
    <property type="entry name" value="MEMBRANE-BOUND LYTIC MUREIN TRANSGLYCOSYLASE C"/>
    <property type="match status" value="1"/>
</dbReference>
<evidence type="ECO:0000256" key="2">
    <source>
        <dbReference type="SAM" id="MobiDB-lite"/>
    </source>
</evidence>
<evidence type="ECO:0000313" key="5">
    <source>
        <dbReference type="EMBL" id="HGB14525.1"/>
    </source>
</evidence>
<dbReference type="InterPro" id="IPR008258">
    <property type="entry name" value="Transglycosylase_SLT_dom_1"/>
</dbReference>
<dbReference type="InterPro" id="IPR000189">
    <property type="entry name" value="Transglyc_AS"/>
</dbReference>
<evidence type="ECO:0000259" key="4">
    <source>
        <dbReference type="Pfam" id="PF01464"/>
    </source>
</evidence>
<name>A0A7C3SKC8_9BACT</name>
<feature type="compositionally biased region" description="Low complexity" evidence="2">
    <location>
        <begin position="231"/>
        <end position="241"/>
    </location>
</feature>
<reference evidence="5" key="1">
    <citation type="journal article" date="2020" name="mSystems">
        <title>Genome- and Community-Level Interaction Insights into Carbon Utilization and Element Cycling Functions of Hydrothermarchaeota in Hydrothermal Sediment.</title>
        <authorList>
            <person name="Zhou Z."/>
            <person name="Liu Y."/>
            <person name="Xu W."/>
            <person name="Pan J."/>
            <person name="Luo Z.H."/>
            <person name="Li M."/>
        </authorList>
    </citation>
    <scope>NUCLEOTIDE SEQUENCE [LARGE SCALE GENOMIC DNA]</scope>
    <source>
        <strain evidence="5">SpSt-776</strain>
    </source>
</reference>
<dbReference type="GO" id="GO:0008933">
    <property type="term" value="F:peptidoglycan lytic transglycosylase activity"/>
    <property type="evidence" value="ECO:0007669"/>
    <property type="project" value="InterPro"/>
</dbReference>
<dbReference type="SUPFAM" id="SSF53955">
    <property type="entry name" value="Lysozyme-like"/>
    <property type="match status" value="1"/>
</dbReference>
<comment type="similarity">
    <text evidence="1">Belongs to the transglycosylase Slt family.</text>
</comment>
<comment type="caution">
    <text evidence="5">The sequence shown here is derived from an EMBL/GenBank/DDBJ whole genome shotgun (WGS) entry which is preliminary data.</text>
</comment>
<dbReference type="PANTHER" id="PTHR37423">
    <property type="entry name" value="SOLUBLE LYTIC MUREIN TRANSGLYCOSYLASE-RELATED"/>
    <property type="match status" value="1"/>
</dbReference>
<organism evidence="5">
    <name type="scientific">Desulfobacca acetoxidans</name>
    <dbReference type="NCBI Taxonomy" id="60893"/>
    <lineage>
        <taxon>Bacteria</taxon>
        <taxon>Pseudomonadati</taxon>
        <taxon>Thermodesulfobacteriota</taxon>
        <taxon>Desulfobaccia</taxon>
        <taxon>Desulfobaccales</taxon>
        <taxon>Desulfobaccaceae</taxon>
        <taxon>Desulfobacca</taxon>
    </lineage>
</organism>
<proteinExistence type="inferred from homology"/>
<dbReference type="CDD" id="cd00254">
    <property type="entry name" value="LT-like"/>
    <property type="match status" value="1"/>
</dbReference>